<feature type="region of interest" description="Disordered" evidence="1">
    <location>
        <begin position="235"/>
        <end position="283"/>
    </location>
</feature>
<comment type="caution">
    <text evidence="2">The sequence shown here is derived from an EMBL/GenBank/DDBJ whole genome shotgun (WGS) entry which is preliminary data.</text>
</comment>
<gene>
    <name evidence="2" type="ORF">NA57DRAFT_51264</name>
</gene>
<feature type="region of interest" description="Disordered" evidence="1">
    <location>
        <begin position="191"/>
        <end position="217"/>
    </location>
</feature>
<protein>
    <submittedName>
        <fullName evidence="2">Uncharacterized protein</fullName>
    </submittedName>
</protein>
<evidence type="ECO:0000256" key="1">
    <source>
        <dbReference type="SAM" id="MobiDB-lite"/>
    </source>
</evidence>
<keyword evidence="3" id="KW-1185">Reference proteome</keyword>
<name>A0A9P4MB97_9PEZI</name>
<sequence length="283" mass="30287">MAKECTRIEVIPMGLIHKLLSYHAIHSGPSHIWYKPSSAGPGGALGSSPSITHAGLRVTPSNSALTDVSSSSSISPLELFCTGYPSSSPGAGLHSAAPVVGDLLFPKMLARLSVGARVEESVRSGLRRRRRKTMANAMSTPSTRAPITPPTTAPTDGASDMEEVASALLEGLLDGLLEGCDCVTGVGDVDWTDVEEDADEGDGVDRTDFEEEEEEEDETIIALLVLYGKLVTEKRPVQMMKKSPKEEESAPDEDEDEDEESGQSVREHGSTEQQPLKPLEEQT</sequence>
<dbReference type="EMBL" id="ML978121">
    <property type="protein sequence ID" value="KAF2104441.1"/>
    <property type="molecule type" value="Genomic_DNA"/>
</dbReference>
<evidence type="ECO:0000313" key="2">
    <source>
        <dbReference type="EMBL" id="KAF2104441.1"/>
    </source>
</evidence>
<reference evidence="2" key="1">
    <citation type="journal article" date="2020" name="Stud. Mycol.">
        <title>101 Dothideomycetes genomes: a test case for predicting lifestyles and emergence of pathogens.</title>
        <authorList>
            <person name="Haridas S."/>
            <person name="Albert R."/>
            <person name="Binder M."/>
            <person name="Bloem J."/>
            <person name="Labutti K."/>
            <person name="Salamov A."/>
            <person name="Andreopoulos B."/>
            <person name="Baker S."/>
            <person name="Barry K."/>
            <person name="Bills G."/>
            <person name="Bluhm B."/>
            <person name="Cannon C."/>
            <person name="Castanera R."/>
            <person name="Culley D."/>
            <person name="Daum C."/>
            <person name="Ezra D."/>
            <person name="Gonzalez J."/>
            <person name="Henrissat B."/>
            <person name="Kuo A."/>
            <person name="Liang C."/>
            <person name="Lipzen A."/>
            <person name="Lutzoni F."/>
            <person name="Magnuson J."/>
            <person name="Mondo S."/>
            <person name="Nolan M."/>
            <person name="Ohm R."/>
            <person name="Pangilinan J."/>
            <person name="Park H.-J."/>
            <person name="Ramirez L."/>
            <person name="Alfaro M."/>
            <person name="Sun H."/>
            <person name="Tritt A."/>
            <person name="Yoshinaga Y."/>
            <person name="Zwiers L.-H."/>
            <person name="Turgeon B."/>
            <person name="Goodwin S."/>
            <person name="Spatafora J."/>
            <person name="Crous P."/>
            <person name="Grigoriev I."/>
        </authorList>
    </citation>
    <scope>NUCLEOTIDE SEQUENCE</scope>
    <source>
        <strain evidence="2">CBS 133067</strain>
    </source>
</reference>
<dbReference type="Proteomes" id="UP000799772">
    <property type="component" value="Unassembled WGS sequence"/>
</dbReference>
<accession>A0A9P4MB97</accession>
<evidence type="ECO:0000313" key="3">
    <source>
        <dbReference type="Proteomes" id="UP000799772"/>
    </source>
</evidence>
<feature type="compositionally biased region" description="Acidic residues" evidence="1">
    <location>
        <begin position="249"/>
        <end position="261"/>
    </location>
</feature>
<proteinExistence type="predicted"/>
<feature type="region of interest" description="Disordered" evidence="1">
    <location>
        <begin position="123"/>
        <end position="158"/>
    </location>
</feature>
<dbReference type="AlphaFoldDB" id="A0A9P4MB97"/>
<organism evidence="2 3">
    <name type="scientific">Rhizodiscina lignyota</name>
    <dbReference type="NCBI Taxonomy" id="1504668"/>
    <lineage>
        <taxon>Eukaryota</taxon>
        <taxon>Fungi</taxon>
        <taxon>Dikarya</taxon>
        <taxon>Ascomycota</taxon>
        <taxon>Pezizomycotina</taxon>
        <taxon>Dothideomycetes</taxon>
        <taxon>Pleosporomycetidae</taxon>
        <taxon>Aulographales</taxon>
        <taxon>Rhizodiscinaceae</taxon>
        <taxon>Rhizodiscina</taxon>
    </lineage>
</organism>